<feature type="transmembrane region" description="Helical" evidence="10">
    <location>
        <begin position="124"/>
        <end position="148"/>
    </location>
</feature>
<evidence type="ECO:0000256" key="2">
    <source>
        <dbReference type="ARBA" id="ARBA00009772"/>
    </source>
</evidence>
<reference evidence="11 12" key="1">
    <citation type="journal article" date="2018" name="Int. J. Syst. Evol. Microbiol.">
        <title>Uliginosibacterium sediminicola sp. nov., isolated from freshwater sediment.</title>
        <authorList>
            <person name="Hwang W.M."/>
            <person name="Kim S.M."/>
            <person name="Kang K."/>
            <person name="Ahn T.Y."/>
        </authorList>
    </citation>
    <scope>NUCLEOTIDE SEQUENCE [LARGE SCALE GENOMIC DNA]</scope>
    <source>
        <strain evidence="11 12">M1-21</strain>
    </source>
</reference>
<feature type="transmembrane region" description="Helical" evidence="10">
    <location>
        <begin position="12"/>
        <end position="30"/>
    </location>
</feature>
<feature type="transmembrane region" description="Helical" evidence="10">
    <location>
        <begin position="179"/>
        <end position="205"/>
    </location>
</feature>
<dbReference type="Pfam" id="PF01311">
    <property type="entry name" value="Bac_export_1"/>
    <property type="match status" value="1"/>
</dbReference>
<evidence type="ECO:0000256" key="8">
    <source>
        <dbReference type="ARBA" id="ARBA00023143"/>
    </source>
</evidence>
<keyword evidence="6 10" id="KW-1133">Transmembrane helix</keyword>
<dbReference type="EMBL" id="JBDIVE010000005">
    <property type="protein sequence ID" value="MEN3068927.1"/>
    <property type="molecule type" value="Genomic_DNA"/>
</dbReference>
<evidence type="ECO:0000313" key="12">
    <source>
        <dbReference type="Proteomes" id="UP001410394"/>
    </source>
</evidence>
<organism evidence="11 12">
    <name type="scientific">Uliginosibacterium sediminicola</name>
    <dbReference type="NCBI Taxonomy" id="2024550"/>
    <lineage>
        <taxon>Bacteria</taxon>
        <taxon>Pseudomonadati</taxon>
        <taxon>Pseudomonadota</taxon>
        <taxon>Betaproteobacteria</taxon>
        <taxon>Rhodocyclales</taxon>
        <taxon>Zoogloeaceae</taxon>
        <taxon>Uliginosibacterium</taxon>
    </lineage>
</organism>
<comment type="function">
    <text evidence="1 10">Role in flagellar biosynthesis.</text>
</comment>
<comment type="subcellular location">
    <subcellularLocation>
        <location evidence="10">Cell membrane</location>
        <topology evidence="10">Multi-pass membrane protein</topology>
    </subcellularLocation>
    <subcellularLocation>
        <location evidence="10">Bacterial flagellum basal body</location>
    </subcellularLocation>
</comment>
<accession>A0ABU9YYZ8</accession>
<keyword evidence="5 10" id="KW-0812">Transmembrane</keyword>
<feature type="transmembrane region" description="Helical" evidence="10">
    <location>
        <begin position="42"/>
        <end position="59"/>
    </location>
</feature>
<dbReference type="RefSeq" id="WP_345919698.1">
    <property type="nucleotide sequence ID" value="NZ_JBDIVE010000005.1"/>
</dbReference>
<evidence type="ECO:0000256" key="6">
    <source>
        <dbReference type="ARBA" id="ARBA00022989"/>
    </source>
</evidence>
<keyword evidence="11" id="KW-0966">Cell projection</keyword>
<dbReference type="InterPro" id="IPR006303">
    <property type="entry name" value="FliR"/>
</dbReference>
<proteinExistence type="inferred from homology"/>
<dbReference type="NCBIfam" id="TIGR01400">
    <property type="entry name" value="fliR"/>
    <property type="match status" value="1"/>
</dbReference>
<dbReference type="PANTHER" id="PTHR30065">
    <property type="entry name" value="FLAGELLAR BIOSYNTHETIC PROTEIN FLIR"/>
    <property type="match status" value="1"/>
</dbReference>
<evidence type="ECO:0000256" key="5">
    <source>
        <dbReference type="ARBA" id="ARBA00022692"/>
    </source>
</evidence>
<gene>
    <name evidence="11" type="primary">fliR</name>
    <name evidence="11" type="ORF">ABDB84_10590</name>
</gene>
<name>A0ABU9YYZ8_9RHOO</name>
<keyword evidence="12" id="KW-1185">Reference proteome</keyword>
<evidence type="ECO:0000256" key="1">
    <source>
        <dbReference type="ARBA" id="ARBA00002578"/>
    </source>
</evidence>
<dbReference type="InterPro" id="IPR002010">
    <property type="entry name" value="T3SS_IM_R"/>
</dbReference>
<dbReference type="PANTHER" id="PTHR30065:SF8">
    <property type="entry name" value="FLAGELLAR BIOSYNTHETIC PROTEIN FLIR"/>
    <property type="match status" value="1"/>
</dbReference>
<keyword evidence="7 10" id="KW-0472">Membrane</keyword>
<dbReference type="PRINTS" id="PR00953">
    <property type="entry name" value="TYPE3IMRPROT"/>
</dbReference>
<evidence type="ECO:0000256" key="4">
    <source>
        <dbReference type="ARBA" id="ARBA00022475"/>
    </source>
</evidence>
<keyword evidence="11" id="KW-0282">Flagellum</keyword>
<comment type="caution">
    <text evidence="11">The sequence shown here is derived from an EMBL/GenBank/DDBJ whole genome shotgun (WGS) entry which is preliminary data.</text>
</comment>
<protein>
    <recommendedName>
        <fullName evidence="3 9">Flagellar biosynthetic protein FliR</fullName>
    </recommendedName>
</protein>
<evidence type="ECO:0000256" key="3">
    <source>
        <dbReference type="ARBA" id="ARBA00021717"/>
    </source>
</evidence>
<evidence type="ECO:0000256" key="7">
    <source>
        <dbReference type="ARBA" id="ARBA00023136"/>
    </source>
</evidence>
<evidence type="ECO:0000256" key="10">
    <source>
        <dbReference type="RuleBase" id="RU362071"/>
    </source>
</evidence>
<feature type="transmembrane region" description="Helical" evidence="10">
    <location>
        <begin position="212"/>
        <end position="234"/>
    </location>
</feature>
<keyword evidence="11" id="KW-0969">Cilium</keyword>
<keyword evidence="8 10" id="KW-0975">Bacterial flagellum</keyword>
<comment type="similarity">
    <text evidence="2 10">Belongs to the FliR/MopE/SpaR family.</text>
</comment>
<feature type="transmembrane region" description="Helical" evidence="10">
    <location>
        <begin position="79"/>
        <end position="103"/>
    </location>
</feature>
<evidence type="ECO:0000256" key="9">
    <source>
        <dbReference type="NCBIfam" id="TIGR01400"/>
    </source>
</evidence>
<keyword evidence="4 10" id="KW-1003">Cell membrane</keyword>
<dbReference type="Proteomes" id="UP001410394">
    <property type="component" value="Unassembled WGS sequence"/>
</dbReference>
<evidence type="ECO:0000313" key="11">
    <source>
        <dbReference type="EMBL" id="MEN3068927.1"/>
    </source>
</evidence>
<sequence>MLQITTAQLNAMIVAWVFPMVRVLAFLAAAPIFSNSGIPQRVKLIVGLAIGFAVAASLPPQNMSDPGSYIGLAILAEQMLIGAGLGFVMRVVFAAVDAAGSLIGLQMGLSFASFFDPQTQGQTAVIASIIGIIASLLFLSLNGHLMLIDALAHSFEWLPISAKPMRADGWLLLARSGSIIFSTGLLLSLPVVAALLMTNIALAVLTRAAPQLNLFAVGFPITSTIGIAVIWLSMPTLAYVLEGVFDEGIANIAVIARNWVP</sequence>